<evidence type="ECO:0000256" key="11">
    <source>
        <dbReference type="HAMAP-Rule" id="MF_00766"/>
    </source>
</evidence>
<evidence type="ECO:0000256" key="8">
    <source>
        <dbReference type="ARBA" id="ARBA00022989"/>
    </source>
</evidence>
<sequence length="259" mass="28797">MFSLNSGAEGDRSEGNANLDPAREPAPQRRPPTALRWLRRLVGLGLGLILLWAAAVFWLGLLYWGVPPVSTLMLGRWLTLQSVEREFVSLDEISPQLPLAVMTSEDGRFCDHHGVDWDALRDVVEAADEDGPARGASTIPMQTAKNLFLWPGRSYIRKGLELPVALYLDLIWSKRKMMENYLNIAEWGEGVFGAEAAARKYFGKPAKDLTRREAALLATALPNPLVRNPGRPKPRHQALASRLMRRMEGAAPFSDCLKG</sequence>
<evidence type="ECO:0000256" key="1">
    <source>
        <dbReference type="ARBA" id="ARBA00022475"/>
    </source>
</evidence>
<dbReference type="HAMAP" id="MF_00766">
    <property type="entry name" value="PGT_MtgA"/>
    <property type="match status" value="1"/>
</dbReference>
<dbReference type="EMBL" id="CP045423">
    <property type="protein sequence ID" value="QFU17778.1"/>
    <property type="molecule type" value="Genomic_DNA"/>
</dbReference>
<comment type="pathway">
    <text evidence="11">Cell wall biogenesis; peptidoglycan biosynthesis.</text>
</comment>
<proteinExistence type="inferred from homology"/>
<dbReference type="Pfam" id="PF00912">
    <property type="entry name" value="Transgly"/>
    <property type="match status" value="1"/>
</dbReference>
<evidence type="ECO:0000256" key="4">
    <source>
        <dbReference type="ARBA" id="ARBA00022679"/>
    </source>
</evidence>
<feature type="transmembrane region" description="Helical" evidence="11">
    <location>
        <begin position="41"/>
        <end position="66"/>
    </location>
</feature>
<keyword evidence="5 11" id="KW-0812">Transmembrane</keyword>
<dbReference type="Gene3D" id="1.10.3810.10">
    <property type="entry name" value="Biosynthetic peptidoglycan transglycosylase-like"/>
    <property type="match status" value="1"/>
</dbReference>
<dbReference type="GO" id="GO:0008955">
    <property type="term" value="F:peptidoglycan glycosyltransferase activity"/>
    <property type="evidence" value="ECO:0007669"/>
    <property type="project" value="UniProtKB-UniRule"/>
</dbReference>
<keyword evidence="6 11" id="KW-0133">Cell shape</keyword>
<gene>
    <name evidence="11 14" type="primary">mtgA</name>
    <name evidence="14" type="ORF">GDR74_17010</name>
</gene>
<dbReference type="GO" id="GO:0005886">
    <property type="term" value="C:plasma membrane"/>
    <property type="evidence" value="ECO:0007669"/>
    <property type="project" value="UniProtKB-SubCell"/>
</dbReference>
<organism evidence="14 15">
    <name type="scientific">Microvirga thermotolerans</name>
    <dbReference type="NCBI Taxonomy" id="2651334"/>
    <lineage>
        <taxon>Bacteria</taxon>
        <taxon>Pseudomonadati</taxon>
        <taxon>Pseudomonadota</taxon>
        <taxon>Alphaproteobacteria</taxon>
        <taxon>Hyphomicrobiales</taxon>
        <taxon>Methylobacteriaceae</taxon>
        <taxon>Microvirga</taxon>
    </lineage>
</organism>
<evidence type="ECO:0000256" key="3">
    <source>
        <dbReference type="ARBA" id="ARBA00022676"/>
    </source>
</evidence>
<keyword evidence="15" id="KW-1185">Reference proteome</keyword>
<dbReference type="GO" id="GO:0016763">
    <property type="term" value="F:pentosyltransferase activity"/>
    <property type="evidence" value="ECO:0007669"/>
    <property type="project" value="InterPro"/>
</dbReference>
<evidence type="ECO:0000259" key="13">
    <source>
        <dbReference type="Pfam" id="PF00912"/>
    </source>
</evidence>
<dbReference type="InterPro" id="IPR001264">
    <property type="entry name" value="Glyco_trans_51"/>
</dbReference>
<keyword evidence="9 11" id="KW-0472">Membrane</keyword>
<dbReference type="PANTHER" id="PTHR30400">
    <property type="entry name" value="MONOFUNCTIONAL BIOSYNTHETIC PEPTIDOGLYCAN TRANSGLYCOSYLASE"/>
    <property type="match status" value="1"/>
</dbReference>
<keyword evidence="4 11" id="KW-0808">Transferase</keyword>
<dbReference type="SUPFAM" id="SSF53955">
    <property type="entry name" value="Lysozyme-like"/>
    <property type="match status" value="1"/>
</dbReference>
<dbReference type="RefSeq" id="WP_152587409.1">
    <property type="nucleotide sequence ID" value="NZ_CP045423.1"/>
</dbReference>
<reference evidence="14 15" key="1">
    <citation type="submission" date="2019-10" db="EMBL/GenBank/DDBJ databases">
        <title>Isolation, Identification of Microvirga thermotolerans HR1, a novel thermophilic bacterium and Comparative Genomics of the genus Microvirga.</title>
        <authorList>
            <person name="Li J."/>
            <person name="Zhang W."/>
            <person name="Lin M."/>
            <person name="Wang J."/>
        </authorList>
    </citation>
    <scope>NUCLEOTIDE SEQUENCE [LARGE SCALE GENOMIC DNA]</scope>
    <source>
        <strain evidence="14 15">HR1</strain>
    </source>
</reference>
<evidence type="ECO:0000256" key="5">
    <source>
        <dbReference type="ARBA" id="ARBA00022692"/>
    </source>
</evidence>
<comment type="catalytic activity">
    <reaction evidence="11">
        <text>[GlcNAc-(1-&gt;4)-Mur2Ac(oyl-L-Ala-gamma-D-Glu-L-Lys-D-Ala-D-Ala)](n)-di-trans,octa-cis-undecaprenyl diphosphate + beta-D-GlcNAc-(1-&gt;4)-Mur2Ac(oyl-L-Ala-gamma-D-Glu-L-Lys-D-Ala-D-Ala)-di-trans,octa-cis-undecaprenyl diphosphate = [GlcNAc-(1-&gt;4)-Mur2Ac(oyl-L-Ala-gamma-D-Glu-L-Lys-D-Ala-D-Ala)](n+1)-di-trans,octa-cis-undecaprenyl diphosphate + di-trans,octa-cis-undecaprenyl diphosphate + H(+)</text>
        <dbReference type="Rhea" id="RHEA:23708"/>
        <dbReference type="Rhea" id="RHEA-COMP:9602"/>
        <dbReference type="Rhea" id="RHEA-COMP:9603"/>
        <dbReference type="ChEBI" id="CHEBI:15378"/>
        <dbReference type="ChEBI" id="CHEBI:58405"/>
        <dbReference type="ChEBI" id="CHEBI:60033"/>
        <dbReference type="ChEBI" id="CHEBI:78435"/>
        <dbReference type="EC" id="2.4.99.28"/>
    </reaction>
</comment>
<keyword evidence="10 11" id="KW-0961">Cell wall biogenesis/degradation</keyword>
<comment type="similarity">
    <text evidence="11">Belongs to the glycosyltransferase 51 family.</text>
</comment>
<dbReference type="AlphaFoldDB" id="A0A5P9K160"/>
<feature type="domain" description="Glycosyl transferase family 51" evidence="13">
    <location>
        <begin position="81"/>
        <end position="247"/>
    </location>
</feature>
<evidence type="ECO:0000256" key="12">
    <source>
        <dbReference type="SAM" id="MobiDB-lite"/>
    </source>
</evidence>
<dbReference type="KEGG" id="mico:GDR74_17010"/>
<comment type="subcellular location">
    <subcellularLocation>
        <location evidence="11">Cell inner membrane</location>
        <topology evidence="11">Single-pass membrane protein</topology>
    </subcellularLocation>
</comment>
<dbReference type="NCBIfam" id="TIGR02070">
    <property type="entry name" value="mono_pep_trsgly"/>
    <property type="match status" value="1"/>
</dbReference>
<dbReference type="EC" id="2.4.99.28" evidence="11"/>
<dbReference type="InterPro" id="IPR036950">
    <property type="entry name" value="PBP_transglycosylase"/>
</dbReference>
<dbReference type="InterPro" id="IPR011812">
    <property type="entry name" value="Pep_trsgly"/>
</dbReference>
<keyword evidence="3 11" id="KW-0328">Glycosyltransferase</keyword>
<dbReference type="GO" id="GO:0009274">
    <property type="term" value="C:peptidoglycan-based cell wall"/>
    <property type="evidence" value="ECO:0007669"/>
    <property type="project" value="InterPro"/>
</dbReference>
<evidence type="ECO:0000256" key="2">
    <source>
        <dbReference type="ARBA" id="ARBA00022519"/>
    </source>
</evidence>
<keyword evidence="7 11" id="KW-0573">Peptidoglycan synthesis</keyword>
<name>A0A5P9K160_9HYPH</name>
<dbReference type="GO" id="GO:0071555">
    <property type="term" value="P:cell wall organization"/>
    <property type="evidence" value="ECO:0007669"/>
    <property type="project" value="UniProtKB-KW"/>
</dbReference>
<keyword evidence="2 11" id="KW-0997">Cell inner membrane</keyword>
<feature type="region of interest" description="Disordered" evidence="12">
    <location>
        <begin position="1"/>
        <end position="30"/>
    </location>
</feature>
<evidence type="ECO:0000256" key="10">
    <source>
        <dbReference type="ARBA" id="ARBA00023316"/>
    </source>
</evidence>
<dbReference type="GO" id="GO:0008360">
    <property type="term" value="P:regulation of cell shape"/>
    <property type="evidence" value="ECO:0007669"/>
    <property type="project" value="UniProtKB-KW"/>
</dbReference>
<evidence type="ECO:0000256" key="9">
    <source>
        <dbReference type="ARBA" id="ARBA00023136"/>
    </source>
</evidence>
<evidence type="ECO:0000313" key="15">
    <source>
        <dbReference type="Proteomes" id="UP000325614"/>
    </source>
</evidence>
<dbReference type="PANTHER" id="PTHR30400:SF0">
    <property type="entry name" value="BIOSYNTHETIC PEPTIDOGLYCAN TRANSGLYCOSYLASE"/>
    <property type="match status" value="1"/>
</dbReference>
<evidence type="ECO:0000313" key="14">
    <source>
        <dbReference type="EMBL" id="QFU17778.1"/>
    </source>
</evidence>
<evidence type="ECO:0000256" key="6">
    <source>
        <dbReference type="ARBA" id="ARBA00022960"/>
    </source>
</evidence>
<comment type="function">
    <text evidence="11">Peptidoglycan polymerase that catalyzes glycan chain elongation from lipid-linked precursors.</text>
</comment>
<dbReference type="Proteomes" id="UP000325614">
    <property type="component" value="Chromosome"/>
</dbReference>
<dbReference type="GO" id="GO:0009252">
    <property type="term" value="P:peptidoglycan biosynthetic process"/>
    <property type="evidence" value="ECO:0007669"/>
    <property type="project" value="UniProtKB-UniRule"/>
</dbReference>
<keyword evidence="1 11" id="KW-1003">Cell membrane</keyword>
<keyword evidence="8 11" id="KW-1133">Transmembrane helix</keyword>
<evidence type="ECO:0000256" key="7">
    <source>
        <dbReference type="ARBA" id="ARBA00022984"/>
    </source>
</evidence>
<protein>
    <recommendedName>
        <fullName evidence="11">Biosynthetic peptidoglycan transglycosylase</fullName>
        <ecNumber evidence="11">2.4.99.28</ecNumber>
    </recommendedName>
    <alternativeName>
        <fullName evidence="11">Glycan polymerase</fullName>
    </alternativeName>
    <alternativeName>
        <fullName evidence="11">Peptidoglycan glycosyltransferase MtgA</fullName>
        <shortName evidence="11">PGT</shortName>
    </alternativeName>
</protein>
<dbReference type="InterPro" id="IPR023346">
    <property type="entry name" value="Lysozyme-like_dom_sf"/>
</dbReference>
<dbReference type="UniPathway" id="UPA00219"/>
<accession>A0A5P9K160</accession>